<keyword evidence="4" id="KW-0443">Lipid metabolism</keyword>
<dbReference type="EC" id="3.1.2.20" evidence="5"/>
<evidence type="ECO:0000256" key="3">
    <source>
        <dbReference type="ARBA" id="ARBA00022801"/>
    </source>
</evidence>
<comment type="caution">
    <text evidence="11">The sequence shown here is derived from an EMBL/GenBank/DDBJ whole genome shotgun (WGS) entry which is preliminary data.</text>
</comment>
<sequence>MSEVKLASLFELETIEKGLFRGQSWDLGFRALFGGQVLGQALSAAYQTVEAGRVAHSFHTYFLLPGDAQKPVVYDVEVVRDGRSFSARRVKAIQDGKNIFYMTASFQAPEEGMHHQHAQMPDVPPPHEVESDITFYEDNFDKIAKPMREALSYHRPVDIRTIDAATSYKARKRPPVRHIWMRSRDTMQDTANLHQASLAYASDYHFLSTSLQPHGIAVTDKSLRIATIDHAMWFHRPVNLNDWLLYAMESPFSGNARGVVRGQIFNQQGELVASTMQEGLMRQLPEESLS</sequence>
<dbReference type="RefSeq" id="WP_189406611.1">
    <property type="nucleotide sequence ID" value="NZ_BMXP01000005.1"/>
</dbReference>
<dbReference type="GO" id="GO:0005829">
    <property type="term" value="C:cytosol"/>
    <property type="evidence" value="ECO:0007669"/>
    <property type="project" value="TreeGrafter"/>
</dbReference>
<comment type="subunit">
    <text evidence="2">Homotetramer.</text>
</comment>
<reference evidence="11" key="2">
    <citation type="submission" date="2020-09" db="EMBL/GenBank/DDBJ databases">
        <authorList>
            <person name="Sun Q."/>
            <person name="Kim S."/>
        </authorList>
    </citation>
    <scope>NUCLEOTIDE SEQUENCE</scope>
    <source>
        <strain evidence="11">KCTC 22164</strain>
    </source>
</reference>
<dbReference type="InterPro" id="IPR049449">
    <property type="entry name" value="TesB_ACOT8-like_N"/>
</dbReference>
<dbReference type="SUPFAM" id="SSF54637">
    <property type="entry name" value="Thioesterase/thiol ester dehydrase-isomerase"/>
    <property type="match status" value="2"/>
</dbReference>
<evidence type="ECO:0000256" key="6">
    <source>
        <dbReference type="ARBA" id="ARBA00050943"/>
    </source>
</evidence>
<organism evidence="11 12">
    <name type="scientific">Alteromonas halophila</name>
    <dbReference type="NCBI Taxonomy" id="516698"/>
    <lineage>
        <taxon>Bacteria</taxon>
        <taxon>Pseudomonadati</taxon>
        <taxon>Pseudomonadota</taxon>
        <taxon>Gammaproteobacteria</taxon>
        <taxon>Alteromonadales</taxon>
        <taxon>Alteromonadaceae</taxon>
        <taxon>Alteromonas/Salinimonas group</taxon>
        <taxon>Alteromonas</taxon>
    </lineage>
</organism>
<dbReference type="GO" id="GO:0006637">
    <property type="term" value="P:acyl-CoA metabolic process"/>
    <property type="evidence" value="ECO:0007669"/>
    <property type="project" value="InterPro"/>
</dbReference>
<evidence type="ECO:0000256" key="4">
    <source>
        <dbReference type="ARBA" id="ARBA00023098"/>
    </source>
</evidence>
<dbReference type="PANTHER" id="PTHR11066:SF34">
    <property type="entry name" value="ACYL-COENZYME A THIOESTERASE 8"/>
    <property type="match status" value="1"/>
</dbReference>
<dbReference type="GO" id="GO:0047617">
    <property type="term" value="F:fatty acyl-CoA hydrolase activity"/>
    <property type="evidence" value="ECO:0007669"/>
    <property type="project" value="UniProtKB-EC"/>
</dbReference>
<dbReference type="InterPro" id="IPR029069">
    <property type="entry name" value="HotDog_dom_sf"/>
</dbReference>
<dbReference type="Gene3D" id="2.40.160.210">
    <property type="entry name" value="Acyl-CoA thioesterase, double hotdog domain"/>
    <property type="match status" value="1"/>
</dbReference>
<evidence type="ECO:0000259" key="9">
    <source>
        <dbReference type="Pfam" id="PF02551"/>
    </source>
</evidence>
<evidence type="ECO:0000256" key="2">
    <source>
        <dbReference type="ARBA" id="ARBA00011881"/>
    </source>
</evidence>
<evidence type="ECO:0000313" key="11">
    <source>
        <dbReference type="EMBL" id="GGW88455.1"/>
    </source>
</evidence>
<keyword evidence="3" id="KW-0378">Hydrolase</keyword>
<comment type="catalytic activity">
    <reaction evidence="6">
        <text>a fatty acyl-CoA + H2O = a fatty acid + CoA + H(+)</text>
        <dbReference type="Rhea" id="RHEA:16781"/>
        <dbReference type="ChEBI" id="CHEBI:15377"/>
        <dbReference type="ChEBI" id="CHEBI:15378"/>
        <dbReference type="ChEBI" id="CHEBI:28868"/>
        <dbReference type="ChEBI" id="CHEBI:57287"/>
        <dbReference type="ChEBI" id="CHEBI:77636"/>
        <dbReference type="EC" id="3.1.2.20"/>
    </reaction>
    <physiologicalReaction direction="left-to-right" evidence="6">
        <dbReference type="Rhea" id="RHEA:16782"/>
    </physiologicalReaction>
</comment>
<dbReference type="InterPro" id="IPR042171">
    <property type="entry name" value="Acyl-CoA_hotdog"/>
</dbReference>
<dbReference type="GO" id="GO:0009062">
    <property type="term" value="P:fatty acid catabolic process"/>
    <property type="evidence" value="ECO:0007669"/>
    <property type="project" value="TreeGrafter"/>
</dbReference>
<dbReference type="Pfam" id="PF02551">
    <property type="entry name" value="Acyl_CoA_thio"/>
    <property type="match status" value="1"/>
</dbReference>
<dbReference type="CDD" id="cd03444">
    <property type="entry name" value="Thioesterase_II_repeat1"/>
    <property type="match status" value="1"/>
</dbReference>
<dbReference type="NCBIfam" id="TIGR00189">
    <property type="entry name" value="tesB"/>
    <property type="match status" value="1"/>
</dbReference>
<dbReference type="AlphaFoldDB" id="A0A918JN83"/>
<protein>
    <recommendedName>
        <fullName evidence="7">Acyl-CoA thioesterase 2</fullName>
        <ecNumber evidence="5">3.1.2.20</ecNumber>
    </recommendedName>
    <alternativeName>
        <fullName evidence="8">Thioesterase II</fullName>
    </alternativeName>
</protein>
<dbReference type="CDD" id="cd03445">
    <property type="entry name" value="Thioesterase_II_repeat2"/>
    <property type="match status" value="1"/>
</dbReference>
<dbReference type="EMBL" id="BMXP01000005">
    <property type="protein sequence ID" value="GGW88455.1"/>
    <property type="molecule type" value="Genomic_DNA"/>
</dbReference>
<proteinExistence type="inferred from homology"/>
<feature type="domain" description="Acyl-CoA thioesterase 2 C-terminal" evidence="9">
    <location>
        <begin position="164"/>
        <end position="280"/>
    </location>
</feature>
<name>A0A918JN83_9ALTE</name>
<dbReference type="FunFam" id="2.40.160.210:FF:000001">
    <property type="entry name" value="Acyl-CoA thioesterase II"/>
    <property type="match status" value="1"/>
</dbReference>
<evidence type="ECO:0000256" key="1">
    <source>
        <dbReference type="ARBA" id="ARBA00006538"/>
    </source>
</evidence>
<keyword evidence="12" id="KW-1185">Reference proteome</keyword>
<accession>A0A918JN83</accession>
<reference evidence="11" key="1">
    <citation type="journal article" date="2014" name="Int. J. Syst. Evol. Microbiol.">
        <title>Complete genome sequence of Corynebacterium casei LMG S-19264T (=DSM 44701T), isolated from a smear-ripened cheese.</title>
        <authorList>
            <consortium name="US DOE Joint Genome Institute (JGI-PGF)"/>
            <person name="Walter F."/>
            <person name="Albersmeier A."/>
            <person name="Kalinowski J."/>
            <person name="Ruckert C."/>
        </authorList>
    </citation>
    <scope>NUCLEOTIDE SEQUENCE</scope>
    <source>
        <strain evidence="11">KCTC 22164</strain>
    </source>
</reference>
<gene>
    <name evidence="11" type="primary">tesB</name>
    <name evidence="11" type="ORF">GCM10007391_23050</name>
</gene>
<dbReference type="Pfam" id="PF13622">
    <property type="entry name" value="4HBT_3"/>
    <property type="match status" value="1"/>
</dbReference>
<evidence type="ECO:0000313" key="12">
    <source>
        <dbReference type="Proteomes" id="UP000631300"/>
    </source>
</evidence>
<dbReference type="InterPro" id="IPR003703">
    <property type="entry name" value="Acyl_CoA_thio"/>
</dbReference>
<comment type="similarity">
    <text evidence="1">Belongs to the C/M/P thioester hydrolase family.</text>
</comment>
<evidence type="ECO:0000256" key="5">
    <source>
        <dbReference type="ARBA" id="ARBA00038894"/>
    </source>
</evidence>
<dbReference type="Proteomes" id="UP000631300">
    <property type="component" value="Unassembled WGS sequence"/>
</dbReference>
<dbReference type="PANTHER" id="PTHR11066">
    <property type="entry name" value="ACYL-COA THIOESTERASE"/>
    <property type="match status" value="1"/>
</dbReference>
<dbReference type="InterPro" id="IPR025652">
    <property type="entry name" value="TesB_C"/>
</dbReference>
<feature type="domain" description="Acyl-CoA thioesterase-like N-terminal HotDog" evidence="10">
    <location>
        <begin position="24"/>
        <end position="107"/>
    </location>
</feature>
<evidence type="ECO:0000256" key="8">
    <source>
        <dbReference type="ARBA" id="ARBA00079653"/>
    </source>
</evidence>
<evidence type="ECO:0000256" key="7">
    <source>
        <dbReference type="ARBA" id="ARBA00071120"/>
    </source>
</evidence>
<evidence type="ECO:0000259" key="10">
    <source>
        <dbReference type="Pfam" id="PF13622"/>
    </source>
</evidence>